<evidence type="ECO:0008006" key="3">
    <source>
        <dbReference type="Google" id="ProtNLM"/>
    </source>
</evidence>
<dbReference type="NCBIfam" id="TIGR01643">
    <property type="entry name" value="YD_repeat_2x"/>
    <property type="match status" value="1"/>
</dbReference>
<evidence type="ECO:0000313" key="2">
    <source>
        <dbReference type="Proteomes" id="UP000280307"/>
    </source>
</evidence>
<dbReference type="Gene3D" id="2.180.10.10">
    <property type="entry name" value="RHS repeat-associated core"/>
    <property type="match status" value="1"/>
</dbReference>
<protein>
    <recommendedName>
        <fullName evidence="3">LamG domain-containing protein</fullName>
    </recommendedName>
</protein>
<dbReference type="SUPFAM" id="SSF49899">
    <property type="entry name" value="Concanavalin A-like lectins/glucanases"/>
    <property type="match status" value="1"/>
</dbReference>
<dbReference type="InterPro" id="IPR006530">
    <property type="entry name" value="YD"/>
</dbReference>
<sequence>MLYVNGAVAGVTPASGTIVTTSGALRMGGNSPWGEYFAGRIDAVRIYNRALSPHEIALSQNVAIGDEARMDGGGSGSPTPRVRSISYAYDGLNRLTEATYSTGETYAYGYDLAGNRTSATTNGVTMTQSYNAANQVIGWSYDAAGNRLSDGTTTSTYDALSRILISATIL</sequence>
<dbReference type="AlphaFoldDB" id="A0A426TZC4"/>
<name>A0A426TZC4_9CHLR</name>
<dbReference type="InterPro" id="IPR031325">
    <property type="entry name" value="RHS_repeat"/>
</dbReference>
<dbReference type="Proteomes" id="UP000280307">
    <property type="component" value="Unassembled WGS sequence"/>
</dbReference>
<reference evidence="1 2" key="1">
    <citation type="submission" date="2018-12" db="EMBL/GenBank/DDBJ databases">
        <title>Genome Sequence of Candidatus Viridilinea halotolerans isolated from saline sulfide-rich spring.</title>
        <authorList>
            <person name="Grouzdev D.S."/>
            <person name="Burganskaya E.I."/>
            <person name="Krutkina M.S."/>
            <person name="Sukhacheva M.V."/>
            <person name="Gorlenko V.M."/>
        </authorList>
    </citation>
    <scope>NUCLEOTIDE SEQUENCE [LARGE SCALE GENOMIC DNA]</scope>
    <source>
        <strain evidence="1">Chok-6</strain>
    </source>
</reference>
<dbReference type="Pfam" id="PF13385">
    <property type="entry name" value="Laminin_G_3"/>
    <property type="match status" value="1"/>
</dbReference>
<comment type="caution">
    <text evidence="1">The sequence shown here is derived from an EMBL/GenBank/DDBJ whole genome shotgun (WGS) entry which is preliminary data.</text>
</comment>
<gene>
    <name evidence="1" type="ORF">EI684_11480</name>
</gene>
<dbReference type="EMBL" id="RSAS01000441">
    <property type="protein sequence ID" value="RRR71572.1"/>
    <property type="molecule type" value="Genomic_DNA"/>
</dbReference>
<accession>A0A426TZC4</accession>
<dbReference type="Pfam" id="PF05593">
    <property type="entry name" value="RHS_repeat"/>
    <property type="match status" value="1"/>
</dbReference>
<dbReference type="InterPro" id="IPR013320">
    <property type="entry name" value="ConA-like_dom_sf"/>
</dbReference>
<proteinExistence type="predicted"/>
<evidence type="ECO:0000313" key="1">
    <source>
        <dbReference type="EMBL" id="RRR71572.1"/>
    </source>
</evidence>
<organism evidence="1 2">
    <name type="scientific">Candidatus Viridilinea halotolerans</name>
    <dbReference type="NCBI Taxonomy" id="2491704"/>
    <lineage>
        <taxon>Bacteria</taxon>
        <taxon>Bacillati</taxon>
        <taxon>Chloroflexota</taxon>
        <taxon>Chloroflexia</taxon>
        <taxon>Chloroflexales</taxon>
        <taxon>Chloroflexineae</taxon>
        <taxon>Oscillochloridaceae</taxon>
        <taxon>Candidatus Viridilinea</taxon>
    </lineage>
</organism>